<dbReference type="PANTHER" id="PTHR43066:SF11">
    <property type="entry name" value="PEPTIDASE S54 RHOMBOID DOMAIN-CONTAINING PROTEIN"/>
    <property type="match status" value="1"/>
</dbReference>
<keyword evidence="8" id="KW-1185">Reference proteome</keyword>
<dbReference type="Gene3D" id="1.20.1540.10">
    <property type="entry name" value="Rhomboid-like"/>
    <property type="match status" value="1"/>
</dbReference>
<comment type="subcellular location">
    <subcellularLocation>
        <location evidence="1">Membrane</location>
        <topology evidence="1">Multi-pass membrane protein</topology>
    </subcellularLocation>
</comment>
<keyword evidence="7" id="KW-0378">Hydrolase</keyword>
<dbReference type="SUPFAM" id="SSF144091">
    <property type="entry name" value="Rhomboid-like"/>
    <property type="match status" value="1"/>
</dbReference>
<dbReference type="GO" id="GO:0006508">
    <property type="term" value="P:proteolysis"/>
    <property type="evidence" value="ECO:0007669"/>
    <property type="project" value="UniProtKB-KW"/>
</dbReference>
<evidence type="ECO:0000256" key="3">
    <source>
        <dbReference type="ARBA" id="ARBA00022989"/>
    </source>
</evidence>
<evidence type="ECO:0000313" key="8">
    <source>
        <dbReference type="Proteomes" id="UP001165363"/>
    </source>
</evidence>
<keyword evidence="4 5" id="KW-0472">Membrane</keyword>
<feature type="transmembrane region" description="Helical" evidence="5">
    <location>
        <begin position="54"/>
        <end position="79"/>
    </location>
</feature>
<evidence type="ECO:0000313" key="7">
    <source>
        <dbReference type="EMBL" id="MCL6682494.1"/>
    </source>
</evidence>
<reference evidence="7" key="1">
    <citation type="submission" date="2022-05" db="EMBL/GenBank/DDBJ databases">
        <authorList>
            <person name="Jo J.-H."/>
            <person name="Im W.-T."/>
        </authorList>
    </citation>
    <scope>NUCLEOTIDE SEQUENCE</scope>
    <source>
        <strain evidence="7">SE158</strain>
    </source>
</reference>
<keyword evidence="7" id="KW-0645">Protease</keyword>
<sequence length="207" mass="22118">MKGRLTATWALAAVTAVAFILILLSGQAEQAYLQLGFIPLRLHLAAPGAWLPVWLTPLTATLVHGGVLHLATNMLLLVWCGREVERVLGPASVVTLYLVGAYLAAAGQYVLDPTSELPMVGASGAISALVGAFALSFSRPKPLVRNFRINRALNTLWILVAWVVLQWMTGLLMGMSGIGVATGAHVGGFIAGVLLQKPLLLWRYRKA</sequence>
<dbReference type="Pfam" id="PF01694">
    <property type="entry name" value="Rhomboid"/>
    <property type="match status" value="1"/>
</dbReference>
<feature type="domain" description="Peptidase S54 rhomboid" evidence="6">
    <location>
        <begin position="56"/>
        <end position="197"/>
    </location>
</feature>
<feature type="transmembrane region" description="Helical" evidence="5">
    <location>
        <begin position="91"/>
        <end position="111"/>
    </location>
</feature>
<dbReference type="InterPro" id="IPR022764">
    <property type="entry name" value="Peptidase_S54_rhomboid_dom"/>
</dbReference>
<dbReference type="GO" id="GO:0008233">
    <property type="term" value="F:peptidase activity"/>
    <property type="evidence" value="ECO:0007669"/>
    <property type="project" value="UniProtKB-KW"/>
</dbReference>
<evidence type="ECO:0000256" key="2">
    <source>
        <dbReference type="ARBA" id="ARBA00022692"/>
    </source>
</evidence>
<dbReference type="PANTHER" id="PTHR43066">
    <property type="entry name" value="RHOMBOID-RELATED PROTEIN"/>
    <property type="match status" value="1"/>
</dbReference>
<comment type="caution">
    <text evidence="7">The sequence shown here is derived from an EMBL/GenBank/DDBJ whole genome shotgun (WGS) entry which is preliminary data.</text>
</comment>
<keyword evidence="2 5" id="KW-0812">Transmembrane</keyword>
<evidence type="ECO:0000259" key="6">
    <source>
        <dbReference type="Pfam" id="PF01694"/>
    </source>
</evidence>
<feature type="transmembrane region" description="Helical" evidence="5">
    <location>
        <begin position="117"/>
        <end position="137"/>
    </location>
</feature>
<dbReference type="RefSeq" id="WP_249846463.1">
    <property type="nucleotide sequence ID" value="NZ_JAMGBD010000001.1"/>
</dbReference>
<accession>A0ABT0RIN2</accession>
<feature type="transmembrane region" description="Helical" evidence="5">
    <location>
        <begin position="149"/>
        <end position="168"/>
    </location>
</feature>
<feature type="transmembrane region" description="Helical" evidence="5">
    <location>
        <begin position="174"/>
        <end position="195"/>
    </location>
</feature>
<dbReference type="InterPro" id="IPR035952">
    <property type="entry name" value="Rhomboid-like_sf"/>
</dbReference>
<keyword evidence="3 5" id="KW-1133">Transmembrane helix</keyword>
<name>A0ABT0RIN2_9SPHN</name>
<proteinExistence type="predicted"/>
<dbReference type="Proteomes" id="UP001165363">
    <property type="component" value="Unassembled WGS sequence"/>
</dbReference>
<evidence type="ECO:0000256" key="5">
    <source>
        <dbReference type="SAM" id="Phobius"/>
    </source>
</evidence>
<gene>
    <name evidence="7" type="ORF">LZ536_01055</name>
</gene>
<dbReference type="EMBL" id="JAMGBD010000001">
    <property type="protein sequence ID" value="MCL6682494.1"/>
    <property type="molecule type" value="Genomic_DNA"/>
</dbReference>
<evidence type="ECO:0000256" key="4">
    <source>
        <dbReference type="ARBA" id="ARBA00023136"/>
    </source>
</evidence>
<organism evidence="7 8">
    <name type="scientific">Sphingomonas alba</name>
    <dbReference type="NCBI Taxonomy" id="2908208"/>
    <lineage>
        <taxon>Bacteria</taxon>
        <taxon>Pseudomonadati</taxon>
        <taxon>Pseudomonadota</taxon>
        <taxon>Alphaproteobacteria</taxon>
        <taxon>Sphingomonadales</taxon>
        <taxon>Sphingomonadaceae</taxon>
        <taxon>Sphingomonas</taxon>
    </lineage>
</organism>
<evidence type="ECO:0000256" key="1">
    <source>
        <dbReference type="ARBA" id="ARBA00004141"/>
    </source>
</evidence>
<protein>
    <submittedName>
        <fullName evidence="7">Rhomboid family intramembrane serine protease</fullName>
    </submittedName>
</protein>